<dbReference type="AlphaFoldDB" id="A0AAE0MBL8"/>
<comment type="caution">
    <text evidence="1">The sequence shown here is derived from an EMBL/GenBank/DDBJ whole genome shotgun (WGS) entry which is preliminary data.</text>
</comment>
<name>A0AAE0MBL8_9PEZI</name>
<protein>
    <submittedName>
        <fullName evidence="1">Uncharacterized protein</fullName>
    </submittedName>
</protein>
<gene>
    <name evidence="1" type="ORF">B0H66DRAFT_636576</name>
</gene>
<reference evidence="1" key="1">
    <citation type="journal article" date="2023" name="Mol. Phylogenet. Evol.">
        <title>Genome-scale phylogeny and comparative genomics of the fungal order Sordariales.</title>
        <authorList>
            <person name="Hensen N."/>
            <person name="Bonometti L."/>
            <person name="Westerberg I."/>
            <person name="Brannstrom I.O."/>
            <person name="Guillou S."/>
            <person name="Cros-Aarteil S."/>
            <person name="Calhoun S."/>
            <person name="Haridas S."/>
            <person name="Kuo A."/>
            <person name="Mondo S."/>
            <person name="Pangilinan J."/>
            <person name="Riley R."/>
            <person name="LaButti K."/>
            <person name="Andreopoulos B."/>
            <person name="Lipzen A."/>
            <person name="Chen C."/>
            <person name="Yan M."/>
            <person name="Daum C."/>
            <person name="Ng V."/>
            <person name="Clum A."/>
            <person name="Steindorff A."/>
            <person name="Ohm R.A."/>
            <person name="Martin F."/>
            <person name="Silar P."/>
            <person name="Natvig D.O."/>
            <person name="Lalanne C."/>
            <person name="Gautier V."/>
            <person name="Ament-Velasquez S.L."/>
            <person name="Kruys A."/>
            <person name="Hutchinson M.I."/>
            <person name="Powell A.J."/>
            <person name="Barry K."/>
            <person name="Miller A.N."/>
            <person name="Grigoriev I.V."/>
            <person name="Debuchy R."/>
            <person name="Gladieux P."/>
            <person name="Hiltunen Thoren M."/>
            <person name="Johannesson H."/>
        </authorList>
    </citation>
    <scope>NUCLEOTIDE SEQUENCE</scope>
    <source>
        <strain evidence="1">CBS 118394</strain>
    </source>
</reference>
<dbReference type="EMBL" id="JAUEDM010000002">
    <property type="protein sequence ID" value="KAK3325084.1"/>
    <property type="molecule type" value="Genomic_DNA"/>
</dbReference>
<proteinExistence type="predicted"/>
<accession>A0AAE0MBL8</accession>
<evidence type="ECO:0000313" key="1">
    <source>
        <dbReference type="EMBL" id="KAK3325084.1"/>
    </source>
</evidence>
<evidence type="ECO:0000313" key="2">
    <source>
        <dbReference type="Proteomes" id="UP001283341"/>
    </source>
</evidence>
<sequence>MSAATINFVAIAAGGLLAVPSLLNLFNKPNTPANTIVVTVGFGDVNSSEPVPQGKDLKGPAPRVSLYDINGREIGAGFEDKQVLEGGAIEIKMTGGAGTEASRVPAYISMSAVGLDDPICVSWLTTTSSSSSNGDFRSWNAATARACNIPWYPSVAPFGGVGDLFQPPCVWLSPSGADGFPVGMSARLTDFFFPGASESAVNKSMQWNLHPDTLCNAPARQQFYKNMGLCIPYYPSGDPVINQKDPETGFDLDFDKIKNGHTKDCDVAGVPFNNVDLGAGVPDPKLAELESIIATASLQSTVVVGLGKRRATATATATAEPTALVTELAKMAEQKKESGLNKRCRENHLVITESEAHSAKDLCASESSWGPDMASVNDGSYCDMCERKVYPICAASKERRMTVGHTCFDLKMKQLRVIGKVSRSERDAVPVKAYQVVKHWK</sequence>
<keyword evidence="2" id="KW-1185">Reference proteome</keyword>
<reference evidence="1" key="2">
    <citation type="submission" date="2023-06" db="EMBL/GenBank/DDBJ databases">
        <authorList>
            <consortium name="Lawrence Berkeley National Laboratory"/>
            <person name="Haridas S."/>
            <person name="Hensen N."/>
            <person name="Bonometti L."/>
            <person name="Westerberg I."/>
            <person name="Brannstrom I.O."/>
            <person name="Guillou S."/>
            <person name="Cros-Aarteil S."/>
            <person name="Calhoun S."/>
            <person name="Kuo A."/>
            <person name="Mondo S."/>
            <person name="Pangilinan J."/>
            <person name="Riley R."/>
            <person name="Labutti K."/>
            <person name="Andreopoulos B."/>
            <person name="Lipzen A."/>
            <person name="Chen C."/>
            <person name="Yanf M."/>
            <person name="Daum C."/>
            <person name="Ng V."/>
            <person name="Clum A."/>
            <person name="Steindorff A."/>
            <person name="Ohm R."/>
            <person name="Martin F."/>
            <person name="Silar P."/>
            <person name="Natvig D."/>
            <person name="Lalanne C."/>
            <person name="Gautier V."/>
            <person name="Ament-Velasquez S.L."/>
            <person name="Kruys A."/>
            <person name="Hutchinson M.I."/>
            <person name="Powell A.J."/>
            <person name="Barry K."/>
            <person name="Miller A.N."/>
            <person name="Grigoriev I.V."/>
            <person name="Debuchy R."/>
            <person name="Gladieux P."/>
            <person name="Thoren M.H."/>
            <person name="Johannesson H."/>
        </authorList>
    </citation>
    <scope>NUCLEOTIDE SEQUENCE</scope>
    <source>
        <strain evidence="1">CBS 118394</strain>
    </source>
</reference>
<dbReference type="Proteomes" id="UP001283341">
    <property type="component" value="Unassembled WGS sequence"/>
</dbReference>
<organism evidence="1 2">
    <name type="scientific">Apodospora peruviana</name>
    <dbReference type="NCBI Taxonomy" id="516989"/>
    <lineage>
        <taxon>Eukaryota</taxon>
        <taxon>Fungi</taxon>
        <taxon>Dikarya</taxon>
        <taxon>Ascomycota</taxon>
        <taxon>Pezizomycotina</taxon>
        <taxon>Sordariomycetes</taxon>
        <taxon>Sordariomycetidae</taxon>
        <taxon>Sordariales</taxon>
        <taxon>Lasiosphaeriaceae</taxon>
        <taxon>Apodospora</taxon>
    </lineage>
</organism>